<gene>
    <name evidence="2" type="ORF">E4L98_12235</name>
</gene>
<protein>
    <submittedName>
        <fullName evidence="2">Type II secretion system protein</fullName>
    </submittedName>
</protein>
<dbReference type="Gene3D" id="3.30.700.10">
    <property type="entry name" value="Glycoprotein, Type 4 Pilin"/>
    <property type="match status" value="1"/>
</dbReference>
<reference evidence="2 3" key="1">
    <citation type="submission" date="2019-03" db="EMBL/GenBank/DDBJ databases">
        <title>Draft Genome Sequence of Duganella callidus sp. nov., a Novel Duganella Species Isolated from Cultivated Soil.</title>
        <authorList>
            <person name="Raths R."/>
            <person name="Peta V."/>
            <person name="Bucking H."/>
        </authorList>
    </citation>
    <scope>NUCLEOTIDE SEQUENCE [LARGE SCALE GENOMIC DNA]</scope>
    <source>
        <strain evidence="2 3">DN04</strain>
    </source>
</reference>
<sequence>MASLAMFVTPKQHGATLLEFSVTVAVTAILMTVLLQSMFFYQDRAEEAAVRQTIANVRSALEIKVATGKLPGRSVDLTILAEQNPLDLLKEKPANYVGALFHPGDGDIGVGNWCFDRADKTLVYLLNNRNSLVDAQTKRLKYKVKLTRLPQLSARPSGTPDAVGVAFEQVKD</sequence>
<dbReference type="InterPro" id="IPR045584">
    <property type="entry name" value="Pilin-like"/>
</dbReference>
<name>A0A4Y9SJ74_9BURK</name>
<evidence type="ECO:0000256" key="1">
    <source>
        <dbReference type="SAM" id="Phobius"/>
    </source>
</evidence>
<dbReference type="AlphaFoldDB" id="A0A4Y9SJ74"/>
<dbReference type="OrthoDB" id="5405523at2"/>
<evidence type="ECO:0000313" key="2">
    <source>
        <dbReference type="EMBL" id="TFW22395.1"/>
    </source>
</evidence>
<evidence type="ECO:0000313" key="3">
    <source>
        <dbReference type="Proteomes" id="UP000297729"/>
    </source>
</evidence>
<feature type="transmembrane region" description="Helical" evidence="1">
    <location>
        <begin position="20"/>
        <end position="41"/>
    </location>
</feature>
<keyword evidence="1" id="KW-0812">Transmembrane</keyword>
<proteinExistence type="predicted"/>
<organism evidence="2 3">
    <name type="scientific">Duganella callida</name>
    <dbReference type="NCBI Taxonomy" id="2561932"/>
    <lineage>
        <taxon>Bacteria</taxon>
        <taxon>Pseudomonadati</taxon>
        <taxon>Pseudomonadota</taxon>
        <taxon>Betaproteobacteria</taxon>
        <taxon>Burkholderiales</taxon>
        <taxon>Oxalobacteraceae</taxon>
        <taxon>Telluria group</taxon>
        <taxon>Duganella</taxon>
    </lineage>
</organism>
<dbReference type="EMBL" id="SPVG01000123">
    <property type="protein sequence ID" value="TFW22395.1"/>
    <property type="molecule type" value="Genomic_DNA"/>
</dbReference>
<dbReference type="Proteomes" id="UP000297729">
    <property type="component" value="Unassembled WGS sequence"/>
</dbReference>
<accession>A0A4Y9SJ74</accession>
<dbReference type="SUPFAM" id="SSF54523">
    <property type="entry name" value="Pili subunits"/>
    <property type="match status" value="1"/>
</dbReference>
<keyword evidence="1" id="KW-1133">Transmembrane helix</keyword>
<comment type="caution">
    <text evidence="2">The sequence shown here is derived from an EMBL/GenBank/DDBJ whole genome shotgun (WGS) entry which is preliminary data.</text>
</comment>
<dbReference type="RefSeq" id="WP_135201835.1">
    <property type="nucleotide sequence ID" value="NZ_SPVG01000123.1"/>
</dbReference>
<keyword evidence="3" id="KW-1185">Reference proteome</keyword>
<keyword evidence="1" id="KW-0472">Membrane</keyword>